<evidence type="ECO:0000313" key="2">
    <source>
        <dbReference type="Proteomes" id="UP000649075"/>
    </source>
</evidence>
<accession>A0ABR7KJA4</accession>
<organism evidence="1 2">
    <name type="scientific">Holdemanella hominis</name>
    <dbReference type="NCBI Taxonomy" id="2764327"/>
    <lineage>
        <taxon>Bacteria</taxon>
        <taxon>Bacillati</taxon>
        <taxon>Bacillota</taxon>
        <taxon>Erysipelotrichia</taxon>
        <taxon>Erysipelotrichales</taxon>
        <taxon>Erysipelotrichaceae</taxon>
        <taxon>Holdemanella</taxon>
    </lineage>
</organism>
<evidence type="ECO:0000313" key="1">
    <source>
        <dbReference type="EMBL" id="MBC6012536.1"/>
    </source>
</evidence>
<proteinExistence type="predicted"/>
<reference evidence="1 2" key="1">
    <citation type="submission" date="2020-08" db="EMBL/GenBank/DDBJ databases">
        <authorList>
            <person name="Liu C."/>
            <person name="Sun Q."/>
        </authorList>
    </citation>
    <scope>NUCLEOTIDE SEQUENCE [LARGE SCALE GENOMIC DNA]</scope>
    <source>
        <strain evidence="1 2">L34</strain>
    </source>
</reference>
<protein>
    <submittedName>
        <fullName evidence="1">Uncharacterized protein</fullName>
    </submittedName>
</protein>
<dbReference type="InterPro" id="IPR046100">
    <property type="entry name" value="DUF6037"/>
</dbReference>
<sequence length="77" mass="9407">MVRYRQHTIKDSDEPWKIYFKGWNNHVLDKKTARNFDKTEKLLGKRVADYCKEHNISSMWSDKTSEKKKVTYPWQNK</sequence>
<gene>
    <name evidence="1" type="ORF">H8911_07285</name>
</gene>
<dbReference type="Proteomes" id="UP000649075">
    <property type="component" value="Unassembled WGS sequence"/>
</dbReference>
<keyword evidence="2" id="KW-1185">Reference proteome</keyword>
<comment type="caution">
    <text evidence="1">The sequence shown here is derived from an EMBL/GenBank/DDBJ whole genome shotgun (WGS) entry which is preliminary data.</text>
</comment>
<dbReference type="Pfam" id="PF19503">
    <property type="entry name" value="DUF6037"/>
    <property type="match status" value="1"/>
</dbReference>
<dbReference type="EMBL" id="JACRWH010000027">
    <property type="protein sequence ID" value="MBC6012536.1"/>
    <property type="molecule type" value="Genomic_DNA"/>
</dbReference>
<name>A0ABR7KJA4_9FIRM</name>